<name>A0A0S4LEP8_9BACT</name>
<evidence type="ECO:0000313" key="1">
    <source>
        <dbReference type="EMBL" id="CUS35136.1"/>
    </source>
</evidence>
<accession>A0A0S4LEP8</accession>
<dbReference type="EMBL" id="CZQA01000008">
    <property type="protein sequence ID" value="CUS35136.1"/>
    <property type="molecule type" value="Genomic_DNA"/>
</dbReference>
<proteinExistence type="predicted"/>
<organism evidence="1 2">
    <name type="scientific">Candidatus Nitrospira nitrosa</name>
    <dbReference type="NCBI Taxonomy" id="1742972"/>
    <lineage>
        <taxon>Bacteria</taxon>
        <taxon>Pseudomonadati</taxon>
        <taxon>Nitrospirota</taxon>
        <taxon>Nitrospiria</taxon>
        <taxon>Nitrospirales</taxon>
        <taxon>Nitrospiraceae</taxon>
        <taxon>Nitrospira</taxon>
    </lineage>
</organism>
<evidence type="ECO:0000313" key="2">
    <source>
        <dbReference type="Proteomes" id="UP000199032"/>
    </source>
</evidence>
<dbReference type="STRING" id="1742972.COMA1_20138"/>
<dbReference type="AlphaFoldDB" id="A0A0S4LEP8"/>
<reference evidence="1 2" key="1">
    <citation type="submission" date="2015-10" db="EMBL/GenBank/DDBJ databases">
        <authorList>
            <person name="Gilbert D.G."/>
        </authorList>
    </citation>
    <scope>NUCLEOTIDE SEQUENCE [LARGE SCALE GENOMIC DNA]</scope>
    <source>
        <strain evidence="1">COMA1</strain>
    </source>
</reference>
<gene>
    <name evidence="1" type="ORF">COMA1_20138</name>
</gene>
<dbReference type="Proteomes" id="UP000199032">
    <property type="component" value="Unassembled WGS sequence"/>
</dbReference>
<keyword evidence="2" id="KW-1185">Reference proteome</keyword>
<protein>
    <submittedName>
        <fullName evidence="1">Uncharacterized protein</fullName>
    </submittedName>
</protein>
<sequence length="55" mass="6592">MMCYRQPIADEDGARTLQQTCVTFRYKPTYQERLLDKANRVKPWGSSHFLGQIWR</sequence>